<evidence type="ECO:0000313" key="3">
    <source>
        <dbReference type="Proteomes" id="UP000054558"/>
    </source>
</evidence>
<feature type="region of interest" description="Disordered" evidence="1">
    <location>
        <begin position="66"/>
        <end position="167"/>
    </location>
</feature>
<reference evidence="2 3" key="1">
    <citation type="journal article" date="2014" name="Nat. Commun.">
        <title>Klebsormidium flaccidum genome reveals primary factors for plant terrestrial adaptation.</title>
        <authorList>
            <person name="Hori K."/>
            <person name="Maruyama F."/>
            <person name="Fujisawa T."/>
            <person name="Togashi T."/>
            <person name="Yamamoto N."/>
            <person name="Seo M."/>
            <person name="Sato S."/>
            <person name="Yamada T."/>
            <person name="Mori H."/>
            <person name="Tajima N."/>
            <person name="Moriyama T."/>
            <person name="Ikeuchi M."/>
            <person name="Watanabe M."/>
            <person name="Wada H."/>
            <person name="Kobayashi K."/>
            <person name="Saito M."/>
            <person name="Masuda T."/>
            <person name="Sasaki-Sekimoto Y."/>
            <person name="Mashiguchi K."/>
            <person name="Awai K."/>
            <person name="Shimojima M."/>
            <person name="Masuda S."/>
            <person name="Iwai M."/>
            <person name="Nobusawa T."/>
            <person name="Narise T."/>
            <person name="Kondo S."/>
            <person name="Saito H."/>
            <person name="Sato R."/>
            <person name="Murakawa M."/>
            <person name="Ihara Y."/>
            <person name="Oshima-Yamada Y."/>
            <person name="Ohtaka K."/>
            <person name="Satoh M."/>
            <person name="Sonobe K."/>
            <person name="Ishii M."/>
            <person name="Ohtani R."/>
            <person name="Kanamori-Sato M."/>
            <person name="Honoki R."/>
            <person name="Miyazaki D."/>
            <person name="Mochizuki H."/>
            <person name="Umetsu J."/>
            <person name="Higashi K."/>
            <person name="Shibata D."/>
            <person name="Kamiya Y."/>
            <person name="Sato N."/>
            <person name="Nakamura Y."/>
            <person name="Tabata S."/>
            <person name="Ida S."/>
            <person name="Kurokawa K."/>
            <person name="Ohta H."/>
        </authorList>
    </citation>
    <scope>NUCLEOTIDE SEQUENCE [LARGE SCALE GENOMIC DNA]</scope>
    <source>
        <strain evidence="2 3">NIES-2285</strain>
    </source>
</reference>
<dbReference type="AlphaFoldDB" id="A0A1Y1IKH3"/>
<dbReference type="SUPFAM" id="SSF52540">
    <property type="entry name" value="P-loop containing nucleoside triphosphate hydrolases"/>
    <property type="match status" value="1"/>
</dbReference>
<feature type="compositionally biased region" description="Basic and acidic residues" evidence="1">
    <location>
        <begin position="123"/>
        <end position="158"/>
    </location>
</feature>
<feature type="region of interest" description="Disordered" evidence="1">
    <location>
        <begin position="1"/>
        <end position="44"/>
    </location>
</feature>
<name>A0A1Y1IKH3_KLENI</name>
<dbReference type="STRING" id="105231.A0A1Y1IKH3"/>
<organism evidence="2 3">
    <name type="scientific">Klebsormidium nitens</name>
    <name type="common">Green alga</name>
    <name type="synonym">Ulothrix nitens</name>
    <dbReference type="NCBI Taxonomy" id="105231"/>
    <lineage>
        <taxon>Eukaryota</taxon>
        <taxon>Viridiplantae</taxon>
        <taxon>Streptophyta</taxon>
        <taxon>Klebsormidiophyceae</taxon>
        <taxon>Klebsormidiales</taxon>
        <taxon>Klebsormidiaceae</taxon>
        <taxon>Klebsormidium</taxon>
    </lineage>
</organism>
<dbReference type="InterPro" id="IPR032704">
    <property type="entry name" value="Cms1"/>
</dbReference>
<sequence length="364" mass="39412">MKPKMAGKGSNTRRDAPGKRLERKKRKLADSFHGPLAQEGGEAEDDFGAVAVLDLAEEAALVADGGSAQGEFLTGQPGEGQGAEPQKRKKRKIEQVNESTAPQAKSQDGQVNAASKKSKKKRKESDGRDVASDEKVVEKHAASKKGGKEMSELPKENPRALPLPEAGADHTEQADWFGGCFRAHFGGALSSLEQADITDQHIASGSHSGAPLAPQLKVLFGSRWQERLLGSTLEEGHEAGSPTVLIVAASAKRCVEIIKTLTELNAGCRVAKLFAKHFKIEEQIEVLKKRVNVAAGTPNRLLKLTELSALSLSSLEVLVLDLHKDAKGLTVVDIPETRNDFWNFYQRHGSNRISKGECKLFFNL</sequence>
<evidence type="ECO:0000313" key="2">
    <source>
        <dbReference type="EMBL" id="GAQ91274.1"/>
    </source>
</evidence>
<dbReference type="EMBL" id="DF237705">
    <property type="protein sequence ID" value="GAQ91274.1"/>
    <property type="molecule type" value="Genomic_DNA"/>
</dbReference>
<evidence type="ECO:0000256" key="1">
    <source>
        <dbReference type="SAM" id="MobiDB-lite"/>
    </source>
</evidence>
<proteinExistence type="predicted"/>
<keyword evidence="3" id="KW-1185">Reference proteome</keyword>
<dbReference type="Gene3D" id="3.40.50.300">
    <property type="entry name" value="P-loop containing nucleotide triphosphate hydrolases"/>
    <property type="match status" value="1"/>
</dbReference>
<dbReference type="PANTHER" id="PTHR24030:SF0">
    <property type="entry name" value="PROTEIN CMSS1"/>
    <property type="match status" value="1"/>
</dbReference>
<evidence type="ECO:0008006" key="4">
    <source>
        <dbReference type="Google" id="ProtNLM"/>
    </source>
</evidence>
<accession>A0A1Y1IKH3</accession>
<dbReference type="Pfam" id="PF14617">
    <property type="entry name" value="CMS1"/>
    <property type="match status" value="1"/>
</dbReference>
<dbReference type="InterPro" id="IPR027417">
    <property type="entry name" value="P-loop_NTPase"/>
</dbReference>
<protein>
    <recommendedName>
        <fullName evidence="4">Protein CMSS1</fullName>
    </recommendedName>
</protein>
<dbReference type="PANTHER" id="PTHR24030">
    <property type="entry name" value="PROTEIN CMSS1"/>
    <property type="match status" value="1"/>
</dbReference>
<dbReference type="OrthoDB" id="1929311at2759"/>
<feature type="compositionally biased region" description="Polar residues" evidence="1">
    <location>
        <begin position="96"/>
        <end position="113"/>
    </location>
</feature>
<dbReference type="Proteomes" id="UP000054558">
    <property type="component" value="Unassembled WGS sequence"/>
</dbReference>
<gene>
    <name evidence="2" type="ORF">KFL_007560020</name>
</gene>
<dbReference type="OMA" id="GPSWKEE"/>